<dbReference type="SUPFAM" id="SSF54106">
    <property type="entry name" value="LysM domain"/>
    <property type="match status" value="1"/>
</dbReference>
<dbReference type="KEGG" id="ock:EXM22_03885"/>
<dbReference type="Pfam" id="PF01551">
    <property type="entry name" value="Peptidase_M23"/>
    <property type="match status" value="1"/>
</dbReference>
<evidence type="ECO:0000313" key="3">
    <source>
        <dbReference type="EMBL" id="QEN07169.1"/>
    </source>
</evidence>
<evidence type="ECO:0000256" key="1">
    <source>
        <dbReference type="SAM" id="Phobius"/>
    </source>
</evidence>
<evidence type="ECO:0000259" key="2">
    <source>
        <dbReference type="PROSITE" id="PS51782"/>
    </source>
</evidence>
<accession>A0A5C1QJ39</accession>
<sequence>MIVTANRQDIEVSQLKKKNHKRTQASFEGFTRLSTGKSSESSLFTGISPFMTVFLFSLCFFFFILGTEIPYKHTFYYGNLRNLSLPGETLLSQVEIKTLKAEAAVTLPYMADEKNMILWDVPNRKYRMTDSDRLSSLSQRYSISISTIISFNKLENIRHVREGDLLILPEIDGILYTVKKGDSLESLIKEYDLDRSLLVRYNPFIPLENGLLRVETDQELFLPQVSLDENEIRSKTGQLYVFPIKGRILKPFGEYRDSVTQIETFHNGIDILGNIGDPVKASFGGTVISAGFNNSYGNFIVLDHRNGYKSLYAHLSVISVQRNDKVLQGEMIGEVGKTGYAPTAHLHFSLFKEKKSVDPMDYLH</sequence>
<dbReference type="Pfam" id="PF01476">
    <property type="entry name" value="LysM"/>
    <property type="match status" value="2"/>
</dbReference>
<keyword evidence="1" id="KW-0812">Transmembrane</keyword>
<dbReference type="PANTHER" id="PTHR21666:SF270">
    <property type="entry name" value="MUREIN HYDROLASE ACTIVATOR ENVC"/>
    <property type="match status" value="1"/>
</dbReference>
<dbReference type="InterPro" id="IPR050570">
    <property type="entry name" value="Cell_wall_metabolism_enzyme"/>
</dbReference>
<dbReference type="CDD" id="cd12797">
    <property type="entry name" value="M23_peptidase"/>
    <property type="match status" value="1"/>
</dbReference>
<keyword evidence="1" id="KW-1133">Transmembrane helix</keyword>
<dbReference type="OrthoDB" id="305469at2"/>
<proteinExistence type="predicted"/>
<dbReference type="CDD" id="cd00118">
    <property type="entry name" value="LysM"/>
    <property type="match status" value="1"/>
</dbReference>
<reference evidence="3 4" key="1">
    <citation type="submission" date="2019-02" db="EMBL/GenBank/DDBJ databases">
        <title>Complete Genome Sequence and Methylome Analysis of free living Spirochaetas.</title>
        <authorList>
            <person name="Fomenkov A."/>
            <person name="Dubinina G."/>
            <person name="Leshcheva N."/>
            <person name="Mikheeva N."/>
            <person name="Grabovich M."/>
            <person name="Vincze T."/>
            <person name="Roberts R.J."/>
        </authorList>
    </citation>
    <scope>NUCLEOTIDE SEQUENCE [LARGE SCALE GENOMIC DNA]</scope>
    <source>
        <strain evidence="3 4">K2</strain>
    </source>
</reference>
<dbReference type="InterPro" id="IPR016047">
    <property type="entry name" value="M23ase_b-sheet_dom"/>
</dbReference>
<dbReference type="SMART" id="SM00257">
    <property type="entry name" value="LysM"/>
    <property type="match status" value="2"/>
</dbReference>
<dbReference type="AlphaFoldDB" id="A0A5C1QJ39"/>
<keyword evidence="1" id="KW-0472">Membrane</keyword>
<feature type="domain" description="LysM" evidence="2">
    <location>
        <begin position="174"/>
        <end position="222"/>
    </location>
</feature>
<keyword evidence="4" id="KW-1185">Reference proteome</keyword>
<dbReference type="GO" id="GO:0004222">
    <property type="term" value="F:metalloendopeptidase activity"/>
    <property type="evidence" value="ECO:0007669"/>
    <property type="project" value="TreeGrafter"/>
</dbReference>
<name>A0A5C1QJ39_9SPIO</name>
<dbReference type="InterPro" id="IPR011055">
    <property type="entry name" value="Dup_hybrid_motif"/>
</dbReference>
<dbReference type="Proteomes" id="UP000324209">
    <property type="component" value="Chromosome"/>
</dbReference>
<feature type="transmembrane region" description="Helical" evidence="1">
    <location>
        <begin position="43"/>
        <end position="65"/>
    </location>
</feature>
<protein>
    <submittedName>
        <fullName evidence="3">LysM peptidoglycan-binding domain-containing protein</fullName>
    </submittedName>
</protein>
<dbReference type="PROSITE" id="PS51782">
    <property type="entry name" value="LYSM"/>
    <property type="match status" value="1"/>
</dbReference>
<gene>
    <name evidence="3" type="ORF">EXM22_03885</name>
</gene>
<dbReference type="Gene3D" id="2.70.70.10">
    <property type="entry name" value="Glucose Permease (Domain IIA)"/>
    <property type="match status" value="1"/>
</dbReference>
<dbReference type="EMBL" id="CP036150">
    <property type="protein sequence ID" value="QEN07169.1"/>
    <property type="molecule type" value="Genomic_DNA"/>
</dbReference>
<dbReference type="PANTHER" id="PTHR21666">
    <property type="entry name" value="PEPTIDASE-RELATED"/>
    <property type="match status" value="1"/>
</dbReference>
<evidence type="ECO:0000313" key="4">
    <source>
        <dbReference type="Proteomes" id="UP000324209"/>
    </source>
</evidence>
<dbReference type="InterPro" id="IPR036779">
    <property type="entry name" value="LysM_dom_sf"/>
</dbReference>
<dbReference type="InterPro" id="IPR018392">
    <property type="entry name" value="LysM"/>
</dbReference>
<organism evidence="3 4">
    <name type="scientific">Oceanispirochaeta crateris</name>
    <dbReference type="NCBI Taxonomy" id="2518645"/>
    <lineage>
        <taxon>Bacteria</taxon>
        <taxon>Pseudomonadati</taxon>
        <taxon>Spirochaetota</taxon>
        <taxon>Spirochaetia</taxon>
        <taxon>Spirochaetales</taxon>
        <taxon>Spirochaetaceae</taxon>
        <taxon>Oceanispirochaeta</taxon>
    </lineage>
</organism>
<dbReference type="RefSeq" id="WP_149485251.1">
    <property type="nucleotide sequence ID" value="NZ_CP036150.1"/>
</dbReference>
<dbReference type="SUPFAM" id="SSF51261">
    <property type="entry name" value="Duplicated hybrid motif"/>
    <property type="match status" value="1"/>
</dbReference>